<feature type="compositionally biased region" description="Acidic residues" evidence="1">
    <location>
        <begin position="155"/>
        <end position="170"/>
    </location>
</feature>
<gene>
    <name evidence="2" type="ORF">IM811_011333</name>
</gene>
<dbReference type="Proteomes" id="UP000616885">
    <property type="component" value="Unassembled WGS sequence"/>
</dbReference>
<feature type="compositionally biased region" description="Low complexity" evidence="1">
    <location>
        <begin position="215"/>
        <end position="229"/>
    </location>
</feature>
<accession>A0A8H7NHB1</accession>
<reference evidence="2" key="1">
    <citation type="submission" date="2020-10" db="EMBL/GenBank/DDBJ databases">
        <title>High-Quality Genome Resource of Clonostachys rosea strain S41 by Oxford Nanopore Long-Read Sequencing.</title>
        <authorList>
            <person name="Wang H."/>
        </authorList>
    </citation>
    <scope>NUCLEOTIDE SEQUENCE</scope>
    <source>
        <strain evidence="2">S41</strain>
    </source>
</reference>
<feature type="compositionally biased region" description="Polar residues" evidence="1">
    <location>
        <begin position="106"/>
        <end position="118"/>
    </location>
</feature>
<dbReference type="EMBL" id="JADCTT010000003">
    <property type="protein sequence ID" value="KAF9755892.1"/>
    <property type="molecule type" value="Genomic_DNA"/>
</dbReference>
<dbReference type="AlphaFoldDB" id="A0A8H7NHB1"/>
<comment type="caution">
    <text evidence="2">The sequence shown here is derived from an EMBL/GenBank/DDBJ whole genome shotgun (WGS) entry which is preliminary data.</text>
</comment>
<feature type="compositionally biased region" description="Basic and acidic residues" evidence="1">
    <location>
        <begin position="119"/>
        <end position="129"/>
    </location>
</feature>
<proteinExistence type="predicted"/>
<feature type="compositionally biased region" description="Basic and acidic residues" evidence="1">
    <location>
        <begin position="142"/>
        <end position="154"/>
    </location>
</feature>
<evidence type="ECO:0000256" key="1">
    <source>
        <dbReference type="SAM" id="MobiDB-lite"/>
    </source>
</evidence>
<feature type="region of interest" description="Disordered" evidence="1">
    <location>
        <begin position="340"/>
        <end position="364"/>
    </location>
</feature>
<sequence length="451" mass="47916">MSSDSDSSYGDGGGYSYGGGGYGRAASSSSESESESDRDTRHSGWGSHYGGRGGGMSSGTGAGGNTSSAYGSGGVSHGAASTGRSLEVETDAEPDHNENEEENLVQDKSSTHPSVTETLQDHNQGERSSFEPSASHGSDGGHGIEHDGDGGAHDDGDESENDDDDDDNGTEGDRDQDLSLAVVQDAPEDSSSSTHSISGRLGLNSDSENEGATRGNGSNSRDSSRNRGANRGGGDRVGDAEVGFHDIDAALPDNSEAGGIGIYVRLDSTENFSDRGFFNGNPPIVRFQLLDASHPKQRTQQLNDTETEQGNNDGRIQAQAETLQVNLANQLNSITASYRTLTPEEEPSSRPAEPQPATDSQVPAFEESRRMKYIKALELRIKRDIAPIFASTGYGTIQRQSYANSSTESDFWMPFCHCLPADFSRGPTYTALPGRSHIRVVTIRPSRGMRF</sequence>
<feature type="region of interest" description="Disordered" evidence="1">
    <location>
        <begin position="1"/>
        <end position="240"/>
    </location>
</feature>
<organism evidence="2 3">
    <name type="scientific">Bionectria ochroleuca</name>
    <name type="common">Gliocladium roseum</name>
    <dbReference type="NCBI Taxonomy" id="29856"/>
    <lineage>
        <taxon>Eukaryota</taxon>
        <taxon>Fungi</taxon>
        <taxon>Dikarya</taxon>
        <taxon>Ascomycota</taxon>
        <taxon>Pezizomycotina</taxon>
        <taxon>Sordariomycetes</taxon>
        <taxon>Hypocreomycetidae</taxon>
        <taxon>Hypocreales</taxon>
        <taxon>Bionectriaceae</taxon>
        <taxon>Clonostachys</taxon>
    </lineage>
</organism>
<evidence type="ECO:0000313" key="3">
    <source>
        <dbReference type="Proteomes" id="UP000616885"/>
    </source>
</evidence>
<evidence type="ECO:0000313" key="2">
    <source>
        <dbReference type="EMBL" id="KAF9755892.1"/>
    </source>
</evidence>
<name>A0A8H7NHB1_BIOOC</name>
<feature type="compositionally biased region" description="Gly residues" evidence="1">
    <location>
        <begin position="10"/>
        <end position="23"/>
    </location>
</feature>
<feature type="compositionally biased region" description="Acidic residues" evidence="1">
    <location>
        <begin position="88"/>
        <end position="104"/>
    </location>
</feature>
<feature type="compositionally biased region" description="Gly residues" evidence="1">
    <location>
        <begin position="47"/>
        <end position="64"/>
    </location>
</feature>
<protein>
    <submittedName>
        <fullName evidence="2">Uncharacterized protein</fullName>
    </submittedName>
</protein>